<feature type="transmembrane region" description="Helical" evidence="1">
    <location>
        <begin position="6"/>
        <end position="29"/>
    </location>
</feature>
<protein>
    <submittedName>
        <fullName evidence="2">Uncharacterized protein</fullName>
    </submittedName>
</protein>
<comment type="caution">
    <text evidence="2">The sequence shown here is derived from an EMBL/GenBank/DDBJ whole genome shotgun (WGS) entry which is preliminary data.</text>
</comment>
<dbReference type="EMBL" id="JAHQIW010000545">
    <property type="protein sequence ID" value="KAJ1348720.1"/>
    <property type="molecule type" value="Genomic_DNA"/>
</dbReference>
<sequence>MEKDALYFYMFVLLNGSIVKRVVVLDIFISSMTTVYINNNIFYEHAKKRALGKQNT</sequence>
<evidence type="ECO:0000313" key="2">
    <source>
        <dbReference type="EMBL" id="KAJ1348720.1"/>
    </source>
</evidence>
<dbReference type="AlphaFoldDB" id="A0AAD5LYA2"/>
<keyword evidence="1" id="KW-0812">Transmembrane</keyword>
<accession>A0AAD5LYA2</accession>
<keyword evidence="1" id="KW-1133">Transmembrane helix</keyword>
<keyword evidence="3" id="KW-1185">Reference proteome</keyword>
<reference evidence="2" key="1">
    <citation type="submission" date="2021-06" db="EMBL/GenBank/DDBJ databases">
        <title>Parelaphostrongylus tenuis whole genome reference sequence.</title>
        <authorList>
            <person name="Garwood T.J."/>
            <person name="Larsen P.A."/>
            <person name="Fountain-Jones N.M."/>
            <person name="Garbe J.R."/>
            <person name="Macchietto M.G."/>
            <person name="Kania S.A."/>
            <person name="Gerhold R.W."/>
            <person name="Richards J.E."/>
            <person name="Wolf T.M."/>
        </authorList>
    </citation>
    <scope>NUCLEOTIDE SEQUENCE</scope>
    <source>
        <strain evidence="2">MNPRO001-30</strain>
        <tissue evidence="2">Meninges</tissue>
    </source>
</reference>
<evidence type="ECO:0000256" key="1">
    <source>
        <dbReference type="SAM" id="Phobius"/>
    </source>
</evidence>
<gene>
    <name evidence="2" type="ORF">KIN20_004086</name>
</gene>
<organism evidence="2 3">
    <name type="scientific">Parelaphostrongylus tenuis</name>
    <name type="common">Meningeal worm</name>
    <dbReference type="NCBI Taxonomy" id="148309"/>
    <lineage>
        <taxon>Eukaryota</taxon>
        <taxon>Metazoa</taxon>
        <taxon>Ecdysozoa</taxon>
        <taxon>Nematoda</taxon>
        <taxon>Chromadorea</taxon>
        <taxon>Rhabditida</taxon>
        <taxon>Rhabditina</taxon>
        <taxon>Rhabditomorpha</taxon>
        <taxon>Strongyloidea</taxon>
        <taxon>Metastrongylidae</taxon>
        <taxon>Parelaphostrongylus</taxon>
    </lineage>
</organism>
<dbReference type="Proteomes" id="UP001196413">
    <property type="component" value="Unassembled WGS sequence"/>
</dbReference>
<evidence type="ECO:0000313" key="3">
    <source>
        <dbReference type="Proteomes" id="UP001196413"/>
    </source>
</evidence>
<keyword evidence="1" id="KW-0472">Membrane</keyword>
<proteinExistence type="predicted"/>
<name>A0AAD5LYA2_PARTN</name>